<evidence type="ECO:0000256" key="3">
    <source>
        <dbReference type="ARBA" id="ARBA00022691"/>
    </source>
</evidence>
<dbReference type="EMBL" id="VFMM01000002">
    <property type="protein sequence ID" value="TQJ12251.1"/>
    <property type="molecule type" value="Genomic_DNA"/>
</dbReference>
<dbReference type="InterPro" id="IPR013217">
    <property type="entry name" value="Methyltransf_12"/>
</dbReference>
<evidence type="ECO:0000256" key="2">
    <source>
        <dbReference type="ARBA" id="ARBA00022679"/>
    </source>
</evidence>
<comment type="caution">
    <text evidence="5">The sequence shown here is derived from an EMBL/GenBank/DDBJ whole genome shotgun (WGS) entry which is preliminary data.</text>
</comment>
<dbReference type="GO" id="GO:0008168">
    <property type="term" value="F:methyltransferase activity"/>
    <property type="evidence" value="ECO:0007669"/>
    <property type="project" value="UniProtKB-KW"/>
</dbReference>
<evidence type="ECO:0000256" key="1">
    <source>
        <dbReference type="ARBA" id="ARBA00022603"/>
    </source>
</evidence>
<accession>A0A542EAA5</accession>
<name>A0A542EAA5_9ACTN</name>
<dbReference type="Pfam" id="PF08242">
    <property type="entry name" value="Methyltransf_12"/>
    <property type="match status" value="1"/>
</dbReference>
<dbReference type="PANTHER" id="PTHR43464:SF19">
    <property type="entry name" value="UBIQUINONE BIOSYNTHESIS O-METHYLTRANSFERASE, MITOCHONDRIAL"/>
    <property type="match status" value="1"/>
</dbReference>
<keyword evidence="1 5" id="KW-0489">Methyltransferase</keyword>
<dbReference type="PANTHER" id="PTHR43464">
    <property type="entry name" value="METHYLTRANSFERASE"/>
    <property type="match status" value="1"/>
</dbReference>
<dbReference type="Gene3D" id="3.40.50.150">
    <property type="entry name" value="Vaccinia Virus protein VP39"/>
    <property type="match status" value="1"/>
</dbReference>
<evidence type="ECO:0000259" key="4">
    <source>
        <dbReference type="Pfam" id="PF08242"/>
    </source>
</evidence>
<keyword evidence="6" id="KW-1185">Reference proteome</keyword>
<proteinExistence type="predicted"/>
<feature type="domain" description="Methyltransferase type 12" evidence="4">
    <location>
        <begin position="49"/>
        <end position="146"/>
    </location>
</feature>
<reference evidence="5 6" key="1">
    <citation type="submission" date="2019-06" db="EMBL/GenBank/DDBJ databases">
        <title>Sequencing the genomes of 1000 actinobacteria strains.</title>
        <authorList>
            <person name="Klenk H.-P."/>
        </authorList>
    </citation>
    <scope>NUCLEOTIDE SEQUENCE [LARGE SCALE GENOMIC DNA]</scope>
    <source>
        <strain evidence="5 6">DSM 17305</strain>
    </source>
</reference>
<keyword evidence="3" id="KW-0949">S-adenosyl-L-methionine</keyword>
<evidence type="ECO:0000313" key="5">
    <source>
        <dbReference type="EMBL" id="TQJ12251.1"/>
    </source>
</evidence>
<dbReference type="Proteomes" id="UP000316298">
    <property type="component" value="Unassembled WGS sequence"/>
</dbReference>
<protein>
    <submittedName>
        <fullName evidence="5">Methyltransferase family protein</fullName>
    </submittedName>
</protein>
<keyword evidence="2 5" id="KW-0808">Transferase</keyword>
<evidence type="ECO:0000313" key="6">
    <source>
        <dbReference type="Proteomes" id="UP000316298"/>
    </source>
</evidence>
<gene>
    <name evidence="5" type="ORF">FB475_5190</name>
</gene>
<dbReference type="InterPro" id="IPR029063">
    <property type="entry name" value="SAM-dependent_MTases_sf"/>
</dbReference>
<organism evidence="5 6">
    <name type="scientific">Kribbella jejuensis</name>
    <dbReference type="NCBI Taxonomy" id="236068"/>
    <lineage>
        <taxon>Bacteria</taxon>
        <taxon>Bacillati</taxon>
        <taxon>Actinomycetota</taxon>
        <taxon>Actinomycetes</taxon>
        <taxon>Propionibacteriales</taxon>
        <taxon>Kribbellaceae</taxon>
        <taxon>Kribbella</taxon>
    </lineage>
</organism>
<sequence>MAGWYETVGMIEIDWAGEAGRLRSSAEGEAGWNAAVAATLVRDTDRVVVDVGCGGGGMAKALAEALPSATVVAIDADPDVLEQAREHTGGLVRCELASMDDGAEPLRQAIDAPADLIWASASVHHAADQQAAVDALASLLAPGGRLALAEGGLPARYLPWDLGIGEPGLELRLDLAQDRWFKVMRDSLPGSVPMPYGWTDALTRAGLVEVTTRSVLSETPPPLSPERREEVIEGLRKRLGWLTGEGHGHGHGHAMADEEWLDPADLEVWQQLLDPEGPYFLGHRTDLAVLAVRSVHIGHAPR</sequence>
<dbReference type="SUPFAM" id="SSF53335">
    <property type="entry name" value="S-adenosyl-L-methionine-dependent methyltransferases"/>
    <property type="match status" value="1"/>
</dbReference>
<dbReference type="GO" id="GO:0032259">
    <property type="term" value="P:methylation"/>
    <property type="evidence" value="ECO:0007669"/>
    <property type="project" value="UniProtKB-KW"/>
</dbReference>
<dbReference type="AlphaFoldDB" id="A0A542EAA5"/>